<keyword evidence="4 6" id="KW-1133">Transmembrane helix</keyword>
<feature type="transmembrane region" description="Helical" evidence="6">
    <location>
        <begin position="52"/>
        <end position="73"/>
    </location>
</feature>
<dbReference type="AlphaFoldDB" id="A0A179BF15"/>
<reference evidence="7" key="1">
    <citation type="submission" date="2016-04" db="EMBL/GenBank/DDBJ databases">
        <title>Fast-growing isolate from the root nodules of Vavilovia formosa.</title>
        <authorList>
            <person name="Kimeklis A."/>
            <person name="Safronova V."/>
            <person name="Belimov A."/>
            <person name="Andronov E."/>
        </authorList>
    </citation>
    <scope>NUCLEOTIDE SEQUENCE [LARGE SCALE GENOMIC DNA]</scope>
    <source>
        <strain evidence="7">Vaf-46</strain>
    </source>
</reference>
<evidence type="ECO:0000256" key="3">
    <source>
        <dbReference type="ARBA" id="ARBA00022692"/>
    </source>
</evidence>
<proteinExistence type="predicted"/>
<dbReference type="InterPro" id="IPR019108">
    <property type="entry name" value="Caa3_assmbl_CtaG-rel"/>
</dbReference>
<sequence length="258" mass="28405">MTFNLDPYCGSAPAPQLLMSDWNFDPYLLLAIGIVAALTWLPARRDKRVGQWLVAIALFAVAFVSPLCALSSALFSARAVHHIVLISLVAPLAWRFVFSHPMLLDRVPSIFIFVFHTTMLWLWHLPLPYAWALSGSIPYWIMEIPLLLSAAWLWKEILDARRPSGGALVVCAATLLQMTALGAYLTFASHPLFSPHFLTAPAYGLSPLEDQQLAGLLMWIPASLPLAAAFLFRIAQAITRPDGGLLAGRNPVAARLPR</sequence>
<dbReference type="EMBL" id="LWBS01000422">
    <property type="protein sequence ID" value="OAP90306.1"/>
    <property type="molecule type" value="Genomic_DNA"/>
</dbReference>
<comment type="subcellular location">
    <subcellularLocation>
        <location evidence="1">Cell membrane</location>
        <topology evidence="1">Multi-pass membrane protein</topology>
    </subcellularLocation>
</comment>
<feature type="transmembrane region" description="Helical" evidence="6">
    <location>
        <begin position="213"/>
        <end position="232"/>
    </location>
</feature>
<keyword evidence="5 6" id="KW-0472">Membrane</keyword>
<feature type="transmembrane region" description="Helical" evidence="6">
    <location>
        <begin position="137"/>
        <end position="154"/>
    </location>
</feature>
<evidence type="ECO:0000256" key="1">
    <source>
        <dbReference type="ARBA" id="ARBA00004651"/>
    </source>
</evidence>
<feature type="transmembrane region" description="Helical" evidence="6">
    <location>
        <begin position="79"/>
        <end position="98"/>
    </location>
</feature>
<keyword evidence="2" id="KW-1003">Cell membrane</keyword>
<keyword evidence="3 6" id="KW-0812">Transmembrane</keyword>
<accession>A0A179BF15</accession>
<evidence type="ECO:0000256" key="2">
    <source>
        <dbReference type="ARBA" id="ARBA00022475"/>
    </source>
</evidence>
<evidence type="ECO:0000256" key="5">
    <source>
        <dbReference type="ARBA" id="ARBA00023136"/>
    </source>
</evidence>
<evidence type="ECO:0008006" key="8">
    <source>
        <dbReference type="Google" id="ProtNLM"/>
    </source>
</evidence>
<evidence type="ECO:0000313" key="7">
    <source>
        <dbReference type="EMBL" id="OAP90306.1"/>
    </source>
</evidence>
<organism evidence="7">
    <name type="scientific">Rhizobium leguminosarum</name>
    <dbReference type="NCBI Taxonomy" id="384"/>
    <lineage>
        <taxon>Bacteria</taxon>
        <taxon>Pseudomonadati</taxon>
        <taxon>Pseudomonadota</taxon>
        <taxon>Alphaproteobacteria</taxon>
        <taxon>Hyphomicrobiales</taxon>
        <taxon>Rhizobiaceae</taxon>
        <taxon>Rhizobium/Agrobacterium group</taxon>
        <taxon>Rhizobium</taxon>
    </lineage>
</organism>
<feature type="transmembrane region" description="Helical" evidence="6">
    <location>
        <begin position="166"/>
        <end position="193"/>
    </location>
</feature>
<evidence type="ECO:0000256" key="4">
    <source>
        <dbReference type="ARBA" id="ARBA00022989"/>
    </source>
</evidence>
<comment type="caution">
    <text evidence="7">The sequence shown here is derived from an EMBL/GenBank/DDBJ whole genome shotgun (WGS) entry which is preliminary data.</text>
</comment>
<feature type="transmembrane region" description="Helical" evidence="6">
    <location>
        <begin position="26"/>
        <end position="43"/>
    </location>
</feature>
<dbReference type="Pfam" id="PF09678">
    <property type="entry name" value="Caa3_CtaG"/>
    <property type="match status" value="1"/>
</dbReference>
<name>A0A179BF15_RHILE</name>
<protein>
    <recommendedName>
        <fullName evidence="8">Cytochrome c oxidase assembly protein</fullName>
    </recommendedName>
</protein>
<evidence type="ECO:0000256" key="6">
    <source>
        <dbReference type="SAM" id="Phobius"/>
    </source>
</evidence>
<gene>
    <name evidence="7" type="ORF">A4U53_30250</name>
</gene>
<feature type="transmembrane region" description="Helical" evidence="6">
    <location>
        <begin position="110"/>
        <end position="131"/>
    </location>
</feature>
<dbReference type="GO" id="GO:0005886">
    <property type="term" value="C:plasma membrane"/>
    <property type="evidence" value="ECO:0007669"/>
    <property type="project" value="UniProtKB-SubCell"/>
</dbReference>